<dbReference type="EMBL" id="AKKV01000053">
    <property type="protein sequence ID" value="EIT83654.1"/>
    <property type="molecule type" value="Genomic_DNA"/>
</dbReference>
<accession>I8AEB3</accession>
<name>I8AEB3_9BACL</name>
<keyword evidence="3" id="KW-1185">Reference proteome</keyword>
<reference evidence="2 3" key="1">
    <citation type="journal article" date="2012" name="J. Bacteriol.">
        <title>Genome of Bacillus macauensis ZFHKF-1, a Long-Chain-Forming Bacterium.</title>
        <authorList>
            <person name="Cai L."/>
            <person name="Zhang T."/>
        </authorList>
    </citation>
    <scope>NUCLEOTIDE SEQUENCE [LARGE SCALE GENOMIC DNA]</scope>
    <source>
        <strain evidence="2 3">ZFHKF-1</strain>
    </source>
</reference>
<feature type="transmembrane region" description="Helical" evidence="1">
    <location>
        <begin position="33"/>
        <end position="54"/>
    </location>
</feature>
<feature type="transmembrane region" description="Helical" evidence="1">
    <location>
        <begin position="114"/>
        <end position="135"/>
    </location>
</feature>
<evidence type="ECO:0000256" key="1">
    <source>
        <dbReference type="SAM" id="Phobius"/>
    </source>
</evidence>
<dbReference type="eggNOG" id="ENOG5032TNI">
    <property type="taxonomic scope" value="Bacteria"/>
</dbReference>
<protein>
    <recommendedName>
        <fullName evidence="4">DUF5671 domain-containing protein</fullName>
    </recommendedName>
</protein>
<evidence type="ECO:0008006" key="4">
    <source>
        <dbReference type="Google" id="ProtNLM"/>
    </source>
</evidence>
<comment type="caution">
    <text evidence="2">The sequence shown here is derived from an EMBL/GenBank/DDBJ whole genome shotgun (WGS) entry which is preliminary data.</text>
</comment>
<dbReference type="PATRIC" id="fig|1196324.3.peg.3874"/>
<keyword evidence="1" id="KW-0472">Membrane</keyword>
<feature type="transmembrane region" description="Helical" evidence="1">
    <location>
        <begin position="6"/>
        <end position="21"/>
    </location>
</feature>
<evidence type="ECO:0000313" key="2">
    <source>
        <dbReference type="EMBL" id="EIT83654.1"/>
    </source>
</evidence>
<evidence type="ECO:0000313" key="3">
    <source>
        <dbReference type="Proteomes" id="UP000004080"/>
    </source>
</evidence>
<dbReference type="AlphaFoldDB" id="I8AEB3"/>
<dbReference type="Proteomes" id="UP000004080">
    <property type="component" value="Unassembled WGS sequence"/>
</dbReference>
<proteinExistence type="predicted"/>
<gene>
    <name evidence="2" type="ORF">A374_19080</name>
</gene>
<organism evidence="2 3">
    <name type="scientific">Fictibacillus macauensis ZFHKF-1</name>
    <dbReference type="NCBI Taxonomy" id="1196324"/>
    <lineage>
        <taxon>Bacteria</taxon>
        <taxon>Bacillati</taxon>
        <taxon>Bacillota</taxon>
        <taxon>Bacilli</taxon>
        <taxon>Bacillales</taxon>
        <taxon>Fictibacillaceae</taxon>
        <taxon>Fictibacillus</taxon>
    </lineage>
</organism>
<sequence>MFFIPIALFILGIGMLFYYTKEKVSERIVRQVYLYLVLFVTLMMSIGGAVSLFMNAADMIAPTPYHMNYDEYRSDQLDGKNKKNPPSEEAIKAKYNAFIEDNEKRAVDDAKNSLLKSCAWLIIPVPIFLVSLRLLRRDKKQTT</sequence>
<keyword evidence="1" id="KW-1133">Transmembrane helix</keyword>
<keyword evidence="1" id="KW-0812">Transmembrane</keyword>